<dbReference type="RefSeq" id="WP_068191444.1">
    <property type="nucleotide sequence ID" value="NZ_CP013909.1"/>
</dbReference>
<dbReference type="KEGG" id="hyg:AUC43_07200"/>
<reference evidence="1 2" key="1">
    <citation type="submission" date="2015-12" db="EMBL/GenBank/DDBJ databases">
        <authorList>
            <person name="Shamseldin A."/>
            <person name="Moawad H."/>
            <person name="Abd El-Rahim W.M."/>
            <person name="Sadowsky M.J."/>
        </authorList>
    </citation>
    <scope>NUCLEOTIDE SEQUENCE [LARGE SCALE GENOMIC DNA]</scope>
    <source>
        <strain evidence="1 2">DG5B</strain>
    </source>
</reference>
<protein>
    <recommendedName>
        <fullName evidence="3">Lipoprotein</fullName>
    </recommendedName>
</protein>
<evidence type="ECO:0000313" key="2">
    <source>
        <dbReference type="Proteomes" id="UP000059542"/>
    </source>
</evidence>
<dbReference type="Proteomes" id="UP000059542">
    <property type="component" value="Chromosome"/>
</dbReference>
<keyword evidence="2" id="KW-1185">Reference proteome</keyword>
<accession>A0A0U3JWG2</accession>
<dbReference type="AlphaFoldDB" id="A0A0U3JWG2"/>
<evidence type="ECO:0000313" key="1">
    <source>
        <dbReference type="EMBL" id="ALW84895.1"/>
    </source>
</evidence>
<name>A0A0U3JWG2_9BACT</name>
<dbReference type="EMBL" id="CP013909">
    <property type="protein sequence ID" value="ALW84895.1"/>
    <property type="molecule type" value="Genomic_DNA"/>
</dbReference>
<organism evidence="1 2">
    <name type="scientific">Hymenobacter sedentarius</name>
    <dbReference type="NCBI Taxonomy" id="1411621"/>
    <lineage>
        <taxon>Bacteria</taxon>
        <taxon>Pseudomonadati</taxon>
        <taxon>Bacteroidota</taxon>
        <taxon>Cytophagia</taxon>
        <taxon>Cytophagales</taxon>
        <taxon>Hymenobacteraceae</taxon>
        <taxon>Hymenobacter</taxon>
    </lineage>
</organism>
<dbReference type="PROSITE" id="PS51257">
    <property type="entry name" value="PROKAR_LIPOPROTEIN"/>
    <property type="match status" value="1"/>
</dbReference>
<evidence type="ECO:0008006" key="3">
    <source>
        <dbReference type="Google" id="ProtNLM"/>
    </source>
</evidence>
<gene>
    <name evidence="1" type="ORF">AUC43_07200</name>
</gene>
<dbReference type="STRING" id="1411621.AUC43_07200"/>
<sequence>MRTSSLRSLAFAALASGLLLTTGCRRDSDISPDDITTAEDRSEDNIETAISSDAMQSAGPVNPGVQGSAFSTSDAEFRLKFGACATRTYDFAARTLTIDFGSTNCLCPDGRYRRGQILVRFTTDVLTRRAGAVVTRTNYFVNDNQHTATRTFTDLGQGSFSVDVTNASIIRANNGGTHSWTANWVFTQTAGFGTPQFSDDVFSVTGSANGTNRRNVNYSTVIKTPLIKRGDCFKYFVEGTVTITNSNGKSMLLNYDPSGTHDCDKIASVTINGRTKTITLR</sequence>
<dbReference type="OrthoDB" id="1114031at2"/>
<proteinExistence type="predicted"/>